<feature type="domain" description="Phage tail tape measure protein" evidence="4">
    <location>
        <begin position="214"/>
        <end position="406"/>
    </location>
</feature>
<evidence type="ECO:0000259" key="4">
    <source>
        <dbReference type="Pfam" id="PF10145"/>
    </source>
</evidence>
<feature type="coiled-coil region" evidence="2">
    <location>
        <begin position="960"/>
        <end position="987"/>
    </location>
</feature>
<comment type="caution">
    <text evidence="5">The sequence shown here is derived from an EMBL/GenBank/DDBJ whole genome shotgun (WGS) entry which is preliminary data.</text>
</comment>
<dbReference type="InterPro" id="IPR010090">
    <property type="entry name" value="Phage_tape_meas"/>
</dbReference>
<dbReference type="PANTHER" id="PTHR37813:SF1">
    <property type="entry name" value="FELS-2 PROPHAGE PROTEIN"/>
    <property type="match status" value="1"/>
</dbReference>
<keyword evidence="1" id="KW-1188">Viral release from host cell</keyword>
<protein>
    <submittedName>
        <fullName evidence="5">Phage tail tape measure protein</fullName>
    </submittedName>
</protein>
<organism evidence="5 6">
    <name type="scientific">Mediterraneibacter gnavus</name>
    <name type="common">Ruminococcus gnavus</name>
    <dbReference type="NCBI Taxonomy" id="33038"/>
    <lineage>
        <taxon>Bacteria</taxon>
        <taxon>Bacillati</taxon>
        <taxon>Bacillota</taxon>
        <taxon>Clostridia</taxon>
        <taxon>Lachnospirales</taxon>
        <taxon>Lachnospiraceae</taxon>
        <taxon>Mediterraneibacter</taxon>
    </lineage>
</organism>
<accession>A0A9Q4F1H7</accession>
<dbReference type="Pfam" id="PF10145">
    <property type="entry name" value="PhageMin_Tail"/>
    <property type="match status" value="1"/>
</dbReference>
<gene>
    <name evidence="5" type="ORF">OZZ17_07755</name>
</gene>
<keyword evidence="2" id="KW-0175">Coiled coil</keyword>
<sequence>MARSKIAGITIEIGGDTTKLDKAMQGANKTVRTTQTELREVNKLLKLDPKNTELLAQKQELLSKAVAGTSEKLDILKEAEKQVQKQFERGEVSEEQYRALQREIIKVSNDLDAAEKEAKETAQALKDVGKKEEDIEKVSERADEFKDKMKAAGEAVETGMKAAGAAMVAAGTYSLKFESEYDQALNTLATSTGAAADKIDGLDKAMAAVYENNYGEDIQEVGEAMGVIVQQTGEMDPSKLQEMAESAFTLRDTFDMDVGESMRAVNQLMTQFGLSSEEAFDLVAQGAQNGLNKNDNLLDSINEYGPKFAQMGLSASDMFNMFKNGAEAGVFDIDKLGDAVNEFSIRVKDGTADNAFKELGMDVDATKKAFGEGGKAAKKAMQDTFEALGKVSDPLEQNTIGVELFGTMWEDTGGQAILAMGNMEGAASDAAGTMEKIKEMRYDDLASEFQGLGRSIQTELIKPLGEELGPVAKETIDTVKENLPQAKEILKEVLTDITEFINFFVSHANVLLPLIAGIGAALLTWNVVTMIQGMVAAIKAWTVATEGATLAQKILNSTILANPAAWIITAIVGVVTALVLLWNNCEAFREAVKGILSAIVQFFKDAWNKIQEAWAAAQPYFEMIKEGIKTAFSVVVEILTAPFRIAWFLITSIWDIATTYFQNVWIGIQTVFSAVGQIIGGFFESAWIIIKGVWDVVVLYFQTIWSNIQAVFSVVATVLGGFFQVAWTTITTIWDVATGYFQMIWSVIQGIFSVVQSVLSGDFSGAWEAIKGIWSAVTGWFGQVWSGIQNIFGSVGSWFGSIFQSAWNAVQNVFSNWGSFFSGLWGIIRNTFSNLGTSIANAIGGAVKSGINGVISMIQNTVNSAIRIINGAINLINRLPGVSVGNVGYLSLPRLAKGGILTNGRAIVAEAGPEIVEMVNGKTIVTPLSGTAKNTALERNFGGQKGTLKQEISVNIEKFYNNRKQDVRELTEEIMEMAQELKERDDKVYA</sequence>
<dbReference type="EMBL" id="JAPRAY010000009">
    <property type="protein sequence ID" value="MCZ0667437.1"/>
    <property type="molecule type" value="Genomic_DNA"/>
</dbReference>
<evidence type="ECO:0000313" key="6">
    <source>
        <dbReference type="Proteomes" id="UP001079535"/>
    </source>
</evidence>
<dbReference type="Proteomes" id="UP001079535">
    <property type="component" value="Unassembled WGS sequence"/>
</dbReference>
<keyword evidence="3" id="KW-0472">Membrane</keyword>
<feature type="transmembrane region" description="Helical" evidence="3">
    <location>
        <begin position="711"/>
        <end position="734"/>
    </location>
</feature>
<feature type="transmembrane region" description="Helical" evidence="3">
    <location>
        <begin position="631"/>
        <end position="654"/>
    </location>
</feature>
<feature type="transmembrane region" description="Helical" evidence="3">
    <location>
        <begin position="666"/>
        <end position="690"/>
    </location>
</feature>
<dbReference type="RefSeq" id="WP_268803507.1">
    <property type="nucleotide sequence ID" value="NZ_JAPRAY010000009.1"/>
</dbReference>
<feature type="transmembrane region" description="Helical" evidence="3">
    <location>
        <begin position="564"/>
        <end position="583"/>
    </location>
</feature>
<reference evidence="5" key="1">
    <citation type="submission" date="2022-11" db="EMBL/GenBank/DDBJ databases">
        <title>Temperate bacteriophages infecting mucin-degrading bacterium Ruminococcus gnavus from the human gut.</title>
        <authorList>
            <person name="Buttimer C."/>
        </authorList>
    </citation>
    <scope>NUCLEOTIDE SEQUENCE</scope>
    <source>
        <strain evidence="5">CCUG 49994</strain>
    </source>
</reference>
<keyword evidence="3" id="KW-0812">Transmembrane</keyword>
<evidence type="ECO:0000256" key="3">
    <source>
        <dbReference type="SAM" id="Phobius"/>
    </source>
</evidence>
<evidence type="ECO:0000256" key="1">
    <source>
        <dbReference type="ARBA" id="ARBA00022612"/>
    </source>
</evidence>
<feature type="coiled-coil region" evidence="2">
    <location>
        <begin position="76"/>
        <end position="155"/>
    </location>
</feature>
<keyword evidence="3" id="KW-1133">Transmembrane helix</keyword>
<name>A0A9Q4F1H7_MEDGN</name>
<evidence type="ECO:0000256" key="2">
    <source>
        <dbReference type="SAM" id="Coils"/>
    </source>
</evidence>
<evidence type="ECO:0000313" key="5">
    <source>
        <dbReference type="EMBL" id="MCZ0667437.1"/>
    </source>
</evidence>
<proteinExistence type="predicted"/>
<dbReference type="AlphaFoldDB" id="A0A9Q4F1H7"/>
<dbReference type="PANTHER" id="PTHR37813">
    <property type="entry name" value="FELS-2 PROPHAGE PROTEIN"/>
    <property type="match status" value="1"/>
</dbReference>